<dbReference type="EMBL" id="WWCU01000010">
    <property type="protein sequence ID" value="MYN07947.1"/>
    <property type="molecule type" value="Genomic_DNA"/>
</dbReference>
<evidence type="ECO:0008006" key="3">
    <source>
        <dbReference type="Google" id="ProtNLM"/>
    </source>
</evidence>
<dbReference type="Proteomes" id="UP000450676">
    <property type="component" value="Unassembled WGS sequence"/>
</dbReference>
<sequence length="126" mass="14339">MIPDDIRRFIVQCIPSVPFLEALLLLRDGGAREWDSAQLAQRLYLNTAKADELLAQLLRAGLLSLHEAAPTRYFYAPRTPQLAGLVDQLAVIYGQNLIEVSTLIHLKTNRKAHLFADAFVWRKKER</sequence>
<evidence type="ECO:0000313" key="2">
    <source>
        <dbReference type="Proteomes" id="UP000450676"/>
    </source>
</evidence>
<evidence type="ECO:0000313" key="1">
    <source>
        <dbReference type="EMBL" id="MYN07947.1"/>
    </source>
</evidence>
<proteinExistence type="predicted"/>
<protein>
    <recommendedName>
        <fullName evidence="3">MarR family transcriptional regulator</fullName>
    </recommendedName>
</protein>
<organism evidence="1 2">
    <name type="scientific">Pseudoduganella aquatica</name>
    <dbReference type="NCBI Taxonomy" id="2660641"/>
    <lineage>
        <taxon>Bacteria</taxon>
        <taxon>Pseudomonadati</taxon>
        <taxon>Pseudomonadota</taxon>
        <taxon>Betaproteobacteria</taxon>
        <taxon>Burkholderiales</taxon>
        <taxon>Oxalobacteraceae</taxon>
        <taxon>Telluria group</taxon>
        <taxon>Pseudoduganella</taxon>
    </lineage>
</organism>
<comment type="caution">
    <text evidence="1">The sequence shown here is derived from an EMBL/GenBank/DDBJ whole genome shotgun (WGS) entry which is preliminary data.</text>
</comment>
<dbReference type="AlphaFoldDB" id="A0A7X4KM94"/>
<accession>A0A7X4KM94</accession>
<gene>
    <name evidence="1" type="ORF">GTP77_11430</name>
</gene>
<reference evidence="1 2" key="1">
    <citation type="submission" date="2019-12" db="EMBL/GenBank/DDBJ databases">
        <title>Novel species isolated from a subtropical stream in China.</title>
        <authorList>
            <person name="Lu H."/>
        </authorList>
    </citation>
    <scope>NUCLEOTIDE SEQUENCE [LARGE SCALE GENOMIC DNA]</scope>
    <source>
        <strain evidence="1 2">FT127W</strain>
    </source>
</reference>
<name>A0A7X4KM94_9BURK</name>
<keyword evidence="2" id="KW-1185">Reference proteome</keyword>
<dbReference type="RefSeq" id="WP_161072288.1">
    <property type="nucleotide sequence ID" value="NZ_CP086370.1"/>
</dbReference>